<keyword evidence="1" id="KW-0812">Transmembrane</keyword>
<protein>
    <submittedName>
        <fullName evidence="2">Uncharacterized protein</fullName>
    </submittedName>
</protein>
<keyword evidence="3" id="KW-1185">Reference proteome</keyword>
<sequence>MLILTTYPNCCSVSFTFPSPLLDFIIPFYYRFSRSGSESRSSCGSISSILVPKSFYKTSLTSLFIFAKVFYYNATVFILFCFLNYKTPIDTQPHLNFVCINYLQSCGSLWKPLRLMTTILVIFSPLDLFFKLC</sequence>
<evidence type="ECO:0000256" key="1">
    <source>
        <dbReference type="SAM" id="Phobius"/>
    </source>
</evidence>
<dbReference type="AlphaFoldDB" id="A0A9P5Z349"/>
<comment type="caution">
    <text evidence="2">The sequence shown here is derived from an EMBL/GenBank/DDBJ whole genome shotgun (WGS) entry which is preliminary data.</text>
</comment>
<keyword evidence="1" id="KW-0472">Membrane</keyword>
<dbReference type="Proteomes" id="UP000807469">
    <property type="component" value="Unassembled WGS sequence"/>
</dbReference>
<name>A0A9P5Z349_9AGAR</name>
<feature type="transmembrane region" description="Helical" evidence="1">
    <location>
        <begin position="63"/>
        <end position="85"/>
    </location>
</feature>
<keyword evidence="1" id="KW-1133">Transmembrane helix</keyword>
<reference evidence="2" key="1">
    <citation type="submission" date="2020-11" db="EMBL/GenBank/DDBJ databases">
        <authorList>
            <consortium name="DOE Joint Genome Institute"/>
            <person name="Ahrendt S."/>
            <person name="Riley R."/>
            <person name="Andreopoulos W."/>
            <person name="Labutti K."/>
            <person name="Pangilinan J."/>
            <person name="Ruiz-Duenas F.J."/>
            <person name="Barrasa J.M."/>
            <person name="Sanchez-Garcia M."/>
            <person name="Camarero S."/>
            <person name="Miyauchi S."/>
            <person name="Serrano A."/>
            <person name="Linde D."/>
            <person name="Babiker R."/>
            <person name="Drula E."/>
            <person name="Ayuso-Fernandez I."/>
            <person name="Pacheco R."/>
            <person name="Padilla G."/>
            <person name="Ferreira P."/>
            <person name="Barriuso J."/>
            <person name="Kellner H."/>
            <person name="Castanera R."/>
            <person name="Alfaro M."/>
            <person name="Ramirez L."/>
            <person name="Pisabarro A.G."/>
            <person name="Kuo A."/>
            <person name="Tritt A."/>
            <person name="Lipzen A."/>
            <person name="He G."/>
            <person name="Yan M."/>
            <person name="Ng V."/>
            <person name="Cullen D."/>
            <person name="Martin F."/>
            <person name="Rosso M.-N."/>
            <person name="Henrissat B."/>
            <person name="Hibbett D."/>
            <person name="Martinez A.T."/>
            <person name="Grigoriev I.V."/>
        </authorList>
    </citation>
    <scope>NUCLEOTIDE SEQUENCE</scope>
    <source>
        <strain evidence="2">CIRM-BRFM 674</strain>
    </source>
</reference>
<gene>
    <name evidence="2" type="ORF">BDN70DRAFT_38370</name>
</gene>
<proteinExistence type="predicted"/>
<evidence type="ECO:0000313" key="2">
    <source>
        <dbReference type="EMBL" id="KAF9478576.1"/>
    </source>
</evidence>
<accession>A0A9P5Z349</accession>
<dbReference type="EMBL" id="MU155231">
    <property type="protein sequence ID" value="KAF9478576.1"/>
    <property type="molecule type" value="Genomic_DNA"/>
</dbReference>
<evidence type="ECO:0000313" key="3">
    <source>
        <dbReference type="Proteomes" id="UP000807469"/>
    </source>
</evidence>
<organism evidence="2 3">
    <name type="scientific">Pholiota conissans</name>
    <dbReference type="NCBI Taxonomy" id="109636"/>
    <lineage>
        <taxon>Eukaryota</taxon>
        <taxon>Fungi</taxon>
        <taxon>Dikarya</taxon>
        <taxon>Basidiomycota</taxon>
        <taxon>Agaricomycotina</taxon>
        <taxon>Agaricomycetes</taxon>
        <taxon>Agaricomycetidae</taxon>
        <taxon>Agaricales</taxon>
        <taxon>Agaricineae</taxon>
        <taxon>Strophariaceae</taxon>
        <taxon>Pholiota</taxon>
    </lineage>
</organism>